<dbReference type="InterPro" id="IPR050490">
    <property type="entry name" value="Bact_solute-bd_prot1"/>
</dbReference>
<dbReference type="RefSeq" id="WP_130616146.1">
    <property type="nucleotide sequence ID" value="NZ_AP019400.1"/>
</dbReference>
<evidence type="ECO:0000256" key="2">
    <source>
        <dbReference type="ARBA" id="ARBA00022729"/>
    </source>
</evidence>
<keyword evidence="5" id="KW-0449">Lipoprotein</keyword>
<name>A0A3T1DEV7_9BACL</name>
<evidence type="ECO:0000256" key="6">
    <source>
        <dbReference type="SAM" id="SignalP"/>
    </source>
</evidence>
<proteinExistence type="predicted"/>
<dbReference type="Proteomes" id="UP000289856">
    <property type="component" value="Chromosome"/>
</dbReference>
<reference evidence="7 8" key="1">
    <citation type="submission" date="2019-01" db="EMBL/GenBank/DDBJ databases">
        <title>Complete genome sequence of Cohnella hallensis HS21 isolated from Korean fir (Abies koreana) rhizospheric soil.</title>
        <authorList>
            <person name="Jiang L."/>
            <person name="Kang S.W."/>
            <person name="Kim S."/>
            <person name="Jung J."/>
            <person name="Kim C.Y."/>
            <person name="Kim D.H."/>
            <person name="Kim S.W."/>
            <person name="Lee J."/>
        </authorList>
    </citation>
    <scope>NUCLEOTIDE SEQUENCE [LARGE SCALE GENOMIC DNA]</scope>
    <source>
        <strain evidence="7 8">HS21</strain>
    </source>
</reference>
<dbReference type="InterPro" id="IPR006059">
    <property type="entry name" value="SBP"/>
</dbReference>
<dbReference type="SUPFAM" id="SSF53850">
    <property type="entry name" value="Periplasmic binding protein-like II"/>
    <property type="match status" value="1"/>
</dbReference>
<dbReference type="PROSITE" id="PS51257">
    <property type="entry name" value="PROKAR_LIPOPROTEIN"/>
    <property type="match status" value="1"/>
</dbReference>
<sequence length="445" mass="48549">MFKLVKRNGMIIMLGVCVMALTACGSGDKATSETAGTTAPATGKKQTLIVYAQDDQNVFGDETKANQLFGDFKKENNVDLQIVSIKSSDFLQKFTISAQGNESIDVLFTNGQFIRNFYSKGLIADITNDITAPADRFNQSALDTYTYGGKLYALPWSGATTSAMYYNKALFEKYNLKVPTTFEELTAVSKVFNENGIAPISFGGGDKFMYPMWYFETLAQTSGNDSVNRTFAALQGKAKFTDPDFVEAMEDLGKFGKDKILQDGVNGTNMDAARALFIAEKAAMFYGGSWELDGFSKALADKLDVALFPTVKAGAKVQMTGAGGDGVALYAKVAPEKRDLAVKLIEYFTSDAVHQKYVDISGMALPANKNVPTKGSDVVAKLKDEHIPVTVTFLDWYWPKEITEEFQAQIQAVVGQILPANEAMAKIQAVYDKLKAGGYDFDSTK</sequence>
<gene>
    <name evidence="7" type="ORF">KCTCHS21_60590</name>
</gene>
<feature type="signal peptide" evidence="6">
    <location>
        <begin position="1"/>
        <end position="25"/>
    </location>
</feature>
<dbReference type="KEGG" id="cohn:KCTCHS21_60590"/>
<dbReference type="AlphaFoldDB" id="A0A3T1DEV7"/>
<keyword evidence="3" id="KW-0472">Membrane</keyword>
<dbReference type="Gene3D" id="3.40.190.10">
    <property type="entry name" value="Periplasmic binding protein-like II"/>
    <property type="match status" value="2"/>
</dbReference>
<feature type="chain" id="PRO_5038407157" evidence="6">
    <location>
        <begin position="26"/>
        <end position="445"/>
    </location>
</feature>
<dbReference type="EMBL" id="AP019400">
    <property type="protein sequence ID" value="BBI36660.1"/>
    <property type="molecule type" value="Genomic_DNA"/>
</dbReference>
<keyword evidence="4" id="KW-0564">Palmitate</keyword>
<keyword evidence="8" id="KW-1185">Reference proteome</keyword>
<organism evidence="7 8">
    <name type="scientific">Cohnella abietis</name>
    <dbReference type="NCBI Taxonomy" id="2507935"/>
    <lineage>
        <taxon>Bacteria</taxon>
        <taxon>Bacillati</taxon>
        <taxon>Bacillota</taxon>
        <taxon>Bacilli</taxon>
        <taxon>Bacillales</taxon>
        <taxon>Paenibacillaceae</taxon>
        <taxon>Cohnella</taxon>
    </lineage>
</organism>
<protein>
    <submittedName>
        <fullName evidence="7">ABC transporter substrate-binding protein</fullName>
    </submittedName>
</protein>
<evidence type="ECO:0000256" key="1">
    <source>
        <dbReference type="ARBA" id="ARBA00022475"/>
    </source>
</evidence>
<evidence type="ECO:0000313" key="7">
    <source>
        <dbReference type="EMBL" id="BBI36660.1"/>
    </source>
</evidence>
<dbReference type="PANTHER" id="PTHR43649">
    <property type="entry name" value="ARABINOSE-BINDING PROTEIN-RELATED"/>
    <property type="match status" value="1"/>
</dbReference>
<keyword evidence="2 6" id="KW-0732">Signal</keyword>
<evidence type="ECO:0000256" key="4">
    <source>
        <dbReference type="ARBA" id="ARBA00023139"/>
    </source>
</evidence>
<evidence type="ECO:0000256" key="5">
    <source>
        <dbReference type="ARBA" id="ARBA00023288"/>
    </source>
</evidence>
<dbReference type="Pfam" id="PF01547">
    <property type="entry name" value="SBP_bac_1"/>
    <property type="match status" value="1"/>
</dbReference>
<evidence type="ECO:0000256" key="3">
    <source>
        <dbReference type="ARBA" id="ARBA00023136"/>
    </source>
</evidence>
<accession>A0A3T1DEV7</accession>
<evidence type="ECO:0000313" key="8">
    <source>
        <dbReference type="Proteomes" id="UP000289856"/>
    </source>
</evidence>
<dbReference type="OrthoDB" id="9798191at2"/>
<dbReference type="PANTHER" id="PTHR43649:SF33">
    <property type="entry name" value="POLYGALACTURONAN_RHAMNOGALACTURONAN-BINDING PROTEIN YTCQ"/>
    <property type="match status" value="1"/>
</dbReference>
<keyword evidence="1" id="KW-1003">Cell membrane</keyword>